<organism evidence="7 8">
    <name type="scientific">Rubripirellula tenax</name>
    <dbReference type="NCBI Taxonomy" id="2528015"/>
    <lineage>
        <taxon>Bacteria</taxon>
        <taxon>Pseudomonadati</taxon>
        <taxon>Planctomycetota</taxon>
        <taxon>Planctomycetia</taxon>
        <taxon>Pirellulales</taxon>
        <taxon>Pirellulaceae</taxon>
        <taxon>Rubripirellula</taxon>
    </lineage>
</organism>
<feature type="transmembrane region" description="Helical" evidence="6">
    <location>
        <begin position="34"/>
        <end position="61"/>
    </location>
</feature>
<dbReference type="Proteomes" id="UP000318288">
    <property type="component" value="Unassembled WGS sequence"/>
</dbReference>
<comment type="subcellular location">
    <subcellularLocation>
        <location evidence="1">Cell membrane</location>
    </subcellularLocation>
</comment>
<evidence type="ECO:0000313" key="8">
    <source>
        <dbReference type="Proteomes" id="UP000318288"/>
    </source>
</evidence>
<evidence type="ECO:0000256" key="3">
    <source>
        <dbReference type="ARBA" id="ARBA00022692"/>
    </source>
</evidence>
<name>A0A5C6FJM1_9BACT</name>
<protein>
    <recommendedName>
        <fullName evidence="9">Oxaloacetate decarboxylase, gamma chain</fullName>
    </recommendedName>
</protein>
<keyword evidence="5 6" id="KW-0472">Membrane</keyword>
<keyword evidence="8" id="KW-1185">Reference proteome</keyword>
<keyword evidence="4 6" id="KW-1133">Transmembrane helix</keyword>
<dbReference type="RefSeq" id="WP_146453893.1">
    <property type="nucleotide sequence ID" value="NZ_SJPW01000001.1"/>
</dbReference>
<keyword evidence="3 6" id="KW-0812">Transmembrane</keyword>
<sequence length="120" mass="12936">MSQCFSLVFGQIASPGFRVGEVSYSVALVGESVYARGFSIAVAGLAIVFAALLLLTMFIATMPRLAALLDRYCPEIEHGGPPSRPESKAKEDDAVLAAIGFVLHSELKNYENQTKPTEDR</sequence>
<dbReference type="OrthoDB" id="289282at2"/>
<evidence type="ECO:0000313" key="7">
    <source>
        <dbReference type="EMBL" id="TWU60239.1"/>
    </source>
</evidence>
<evidence type="ECO:0000256" key="4">
    <source>
        <dbReference type="ARBA" id="ARBA00022989"/>
    </source>
</evidence>
<evidence type="ECO:0000256" key="2">
    <source>
        <dbReference type="ARBA" id="ARBA00022475"/>
    </source>
</evidence>
<comment type="caution">
    <text evidence="7">The sequence shown here is derived from an EMBL/GenBank/DDBJ whole genome shotgun (WGS) entry which is preliminary data.</text>
</comment>
<dbReference type="EMBL" id="SJPW01000001">
    <property type="protein sequence ID" value="TWU60239.1"/>
    <property type="molecule type" value="Genomic_DNA"/>
</dbReference>
<gene>
    <name evidence="7" type="ORF">Poly51_05140</name>
</gene>
<reference evidence="7 8" key="1">
    <citation type="submission" date="2019-02" db="EMBL/GenBank/DDBJ databases">
        <title>Deep-cultivation of Planctomycetes and their phenomic and genomic characterization uncovers novel biology.</title>
        <authorList>
            <person name="Wiegand S."/>
            <person name="Jogler M."/>
            <person name="Boedeker C."/>
            <person name="Pinto D."/>
            <person name="Vollmers J."/>
            <person name="Rivas-Marin E."/>
            <person name="Kohn T."/>
            <person name="Peeters S.H."/>
            <person name="Heuer A."/>
            <person name="Rast P."/>
            <person name="Oberbeckmann S."/>
            <person name="Bunk B."/>
            <person name="Jeske O."/>
            <person name="Meyerdierks A."/>
            <person name="Storesund J.E."/>
            <person name="Kallscheuer N."/>
            <person name="Luecker S."/>
            <person name="Lage O.M."/>
            <person name="Pohl T."/>
            <person name="Merkel B.J."/>
            <person name="Hornburger P."/>
            <person name="Mueller R.-W."/>
            <person name="Bruemmer F."/>
            <person name="Labrenz M."/>
            <person name="Spormann A.M."/>
            <person name="Op Den Camp H."/>
            <person name="Overmann J."/>
            <person name="Amann R."/>
            <person name="Jetten M.S.M."/>
            <person name="Mascher T."/>
            <person name="Medema M.H."/>
            <person name="Devos D.P."/>
            <person name="Kaster A.-K."/>
            <person name="Ovreas L."/>
            <person name="Rohde M."/>
            <person name="Galperin M.Y."/>
            <person name="Jogler C."/>
        </authorList>
    </citation>
    <scope>NUCLEOTIDE SEQUENCE [LARGE SCALE GENOMIC DNA]</scope>
    <source>
        <strain evidence="7 8">Poly51</strain>
    </source>
</reference>
<evidence type="ECO:0000256" key="1">
    <source>
        <dbReference type="ARBA" id="ARBA00004236"/>
    </source>
</evidence>
<dbReference type="Pfam" id="PF04277">
    <property type="entry name" value="OAD_gamma"/>
    <property type="match status" value="1"/>
</dbReference>
<proteinExistence type="predicted"/>
<evidence type="ECO:0000256" key="5">
    <source>
        <dbReference type="ARBA" id="ARBA00023136"/>
    </source>
</evidence>
<accession>A0A5C6FJM1</accession>
<evidence type="ECO:0008006" key="9">
    <source>
        <dbReference type="Google" id="ProtNLM"/>
    </source>
</evidence>
<keyword evidence="2" id="KW-1003">Cell membrane</keyword>
<dbReference type="AlphaFoldDB" id="A0A5C6FJM1"/>
<dbReference type="InterPro" id="IPR005899">
    <property type="entry name" value="Na_pump_deCOase"/>
</dbReference>
<evidence type="ECO:0000256" key="6">
    <source>
        <dbReference type="SAM" id="Phobius"/>
    </source>
</evidence>